<feature type="domain" description="VOC" evidence="2">
    <location>
        <begin position="3"/>
        <end position="128"/>
    </location>
</feature>
<protein>
    <submittedName>
        <fullName evidence="3">Lactoylglutathione lyase</fullName>
    </submittedName>
</protein>
<dbReference type="GO" id="GO:0016829">
    <property type="term" value="F:lyase activity"/>
    <property type="evidence" value="ECO:0007669"/>
    <property type="project" value="UniProtKB-KW"/>
</dbReference>
<dbReference type="InterPro" id="IPR037523">
    <property type="entry name" value="VOC_core"/>
</dbReference>
<dbReference type="Gene3D" id="3.10.180.10">
    <property type="entry name" value="2,3-Dihydroxybiphenyl 1,2-Dioxygenase, domain 1"/>
    <property type="match status" value="1"/>
</dbReference>
<dbReference type="GO" id="GO:0004493">
    <property type="term" value="F:methylmalonyl-CoA epimerase activity"/>
    <property type="evidence" value="ECO:0007669"/>
    <property type="project" value="TreeGrafter"/>
</dbReference>
<dbReference type="PROSITE" id="PS51819">
    <property type="entry name" value="VOC"/>
    <property type="match status" value="1"/>
</dbReference>
<keyword evidence="1" id="KW-0479">Metal-binding</keyword>
<dbReference type="AlphaFoldDB" id="A0A562T046"/>
<dbReference type="InterPro" id="IPR004360">
    <property type="entry name" value="Glyas_Fos-R_dOase_dom"/>
</dbReference>
<keyword evidence="3" id="KW-0456">Lyase</keyword>
<evidence type="ECO:0000313" key="3">
    <source>
        <dbReference type="EMBL" id="TWI86456.1"/>
    </source>
</evidence>
<dbReference type="GO" id="GO:0046491">
    <property type="term" value="P:L-methylmalonyl-CoA metabolic process"/>
    <property type="evidence" value="ECO:0007669"/>
    <property type="project" value="TreeGrafter"/>
</dbReference>
<dbReference type="Proteomes" id="UP000316778">
    <property type="component" value="Unassembled WGS sequence"/>
</dbReference>
<reference evidence="3 4" key="1">
    <citation type="journal article" date="2013" name="Stand. Genomic Sci.">
        <title>Genomic Encyclopedia of Type Strains, Phase I: The one thousand microbial genomes (KMG-I) project.</title>
        <authorList>
            <person name="Kyrpides N.C."/>
            <person name="Woyke T."/>
            <person name="Eisen J.A."/>
            <person name="Garrity G."/>
            <person name="Lilburn T.G."/>
            <person name="Beck B.J."/>
            <person name="Whitman W.B."/>
            <person name="Hugenholtz P."/>
            <person name="Klenk H.P."/>
        </authorList>
    </citation>
    <scope>NUCLEOTIDE SEQUENCE [LARGE SCALE GENOMIC DNA]</scope>
    <source>
        <strain evidence="3 4">DSM 13484</strain>
    </source>
</reference>
<name>A0A562T046_CHIJA</name>
<sequence>MFRNPFPIIYVKDLASCVDFYCRVLGFGHIRQWPAAPETPSYVFLKLGDAALGLTLYEAAEEHVEKNILLNANKQFELCLYTDNVDLACERLELQGARMLVPPVTKPWGQRVAYFEDPEGNVIHLSGKG</sequence>
<dbReference type="OrthoDB" id="9796521at2"/>
<accession>A0A562T046</accession>
<dbReference type="Pfam" id="PF00903">
    <property type="entry name" value="Glyoxalase"/>
    <property type="match status" value="1"/>
</dbReference>
<dbReference type="SUPFAM" id="SSF54593">
    <property type="entry name" value="Glyoxalase/Bleomycin resistance protein/Dihydroxybiphenyl dioxygenase"/>
    <property type="match status" value="1"/>
</dbReference>
<keyword evidence="4" id="KW-1185">Reference proteome</keyword>
<dbReference type="InterPro" id="IPR029068">
    <property type="entry name" value="Glyas_Bleomycin-R_OHBP_Dase"/>
</dbReference>
<dbReference type="RefSeq" id="WP_145716277.1">
    <property type="nucleotide sequence ID" value="NZ_BAAAFY010000005.1"/>
</dbReference>
<gene>
    <name evidence="3" type="ORF">LX66_3713</name>
</gene>
<dbReference type="PANTHER" id="PTHR43048">
    <property type="entry name" value="METHYLMALONYL-COA EPIMERASE"/>
    <property type="match status" value="1"/>
</dbReference>
<dbReference type="InterPro" id="IPR051785">
    <property type="entry name" value="MMCE/EMCE_epimerase"/>
</dbReference>
<proteinExistence type="predicted"/>
<dbReference type="EMBL" id="VLLG01000004">
    <property type="protein sequence ID" value="TWI86456.1"/>
    <property type="molecule type" value="Genomic_DNA"/>
</dbReference>
<evidence type="ECO:0000259" key="2">
    <source>
        <dbReference type="PROSITE" id="PS51819"/>
    </source>
</evidence>
<comment type="caution">
    <text evidence="3">The sequence shown here is derived from an EMBL/GenBank/DDBJ whole genome shotgun (WGS) entry which is preliminary data.</text>
</comment>
<dbReference type="PANTHER" id="PTHR43048:SF3">
    <property type="entry name" value="METHYLMALONYL-COA EPIMERASE, MITOCHONDRIAL"/>
    <property type="match status" value="1"/>
</dbReference>
<dbReference type="GO" id="GO:0046872">
    <property type="term" value="F:metal ion binding"/>
    <property type="evidence" value="ECO:0007669"/>
    <property type="project" value="UniProtKB-KW"/>
</dbReference>
<evidence type="ECO:0000256" key="1">
    <source>
        <dbReference type="ARBA" id="ARBA00022723"/>
    </source>
</evidence>
<evidence type="ECO:0000313" key="4">
    <source>
        <dbReference type="Proteomes" id="UP000316778"/>
    </source>
</evidence>
<organism evidence="3 4">
    <name type="scientific">Chitinophaga japonensis</name>
    <name type="common">Flexibacter japonensis</name>
    <dbReference type="NCBI Taxonomy" id="104662"/>
    <lineage>
        <taxon>Bacteria</taxon>
        <taxon>Pseudomonadati</taxon>
        <taxon>Bacteroidota</taxon>
        <taxon>Chitinophagia</taxon>
        <taxon>Chitinophagales</taxon>
        <taxon>Chitinophagaceae</taxon>
        <taxon>Chitinophaga</taxon>
    </lineage>
</organism>